<organism evidence="1 2">
    <name type="scientific">Enterovibrio qingdaonensis</name>
    <dbReference type="NCBI Taxonomy" id="2899818"/>
    <lineage>
        <taxon>Bacteria</taxon>
        <taxon>Pseudomonadati</taxon>
        <taxon>Pseudomonadota</taxon>
        <taxon>Gammaproteobacteria</taxon>
        <taxon>Vibrionales</taxon>
        <taxon>Vibrionaceae</taxon>
        <taxon>Enterovibrio</taxon>
    </lineage>
</organism>
<accession>A0ABT5QGD6</accession>
<dbReference type="Proteomes" id="UP001149821">
    <property type="component" value="Unassembled WGS sequence"/>
</dbReference>
<reference evidence="1" key="1">
    <citation type="submission" date="2021-12" db="EMBL/GenBank/DDBJ databases">
        <title>Enterovibrio ZSDZ35 sp. nov. and Enterovibrio ZSDZ42 sp. nov., isolated from coastal seawater in Qingdao.</title>
        <authorList>
            <person name="Zhang P."/>
        </authorList>
    </citation>
    <scope>NUCLEOTIDE SEQUENCE</scope>
    <source>
        <strain evidence="1">ZSDZ35</strain>
    </source>
</reference>
<comment type="caution">
    <text evidence="1">The sequence shown here is derived from an EMBL/GenBank/DDBJ whole genome shotgun (WGS) entry which is preliminary data.</text>
</comment>
<dbReference type="EMBL" id="JAJUBB010000001">
    <property type="protein sequence ID" value="MDD1780035.1"/>
    <property type="molecule type" value="Genomic_DNA"/>
</dbReference>
<dbReference type="RefSeq" id="WP_274139932.1">
    <property type="nucleotide sequence ID" value="NZ_JAJUBB010000001.1"/>
</dbReference>
<evidence type="ECO:0000313" key="1">
    <source>
        <dbReference type="EMBL" id="MDD1780035.1"/>
    </source>
</evidence>
<evidence type="ECO:0000313" key="2">
    <source>
        <dbReference type="Proteomes" id="UP001149821"/>
    </source>
</evidence>
<gene>
    <name evidence="1" type="ORF">LRP49_02380</name>
</gene>
<keyword evidence="2" id="KW-1185">Reference proteome</keyword>
<protein>
    <submittedName>
        <fullName evidence="1">Uncharacterized protein</fullName>
    </submittedName>
</protein>
<proteinExistence type="predicted"/>
<sequence>MDAYKDVLLERLTRECEALCAIPENQHEQKREKKQFINGLMTASRLVGISYEELSAVIEAMPSSKFKNLEEKLNIPAYIRNNIDIGRLKLRD</sequence>
<name>A0ABT5QGD6_9GAMM</name>